<dbReference type="InterPro" id="IPR025164">
    <property type="entry name" value="Toastrack_DUF4097"/>
</dbReference>
<proteinExistence type="predicted"/>
<gene>
    <name evidence="2" type="ORF">RM779_02895</name>
</gene>
<organism evidence="2 3">
    <name type="scientific">Streptomyces johnsoniae</name>
    <dbReference type="NCBI Taxonomy" id="3075532"/>
    <lineage>
        <taxon>Bacteria</taxon>
        <taxon>Bacillati</taxon>
        <taxon>Actinomycetota</taxon>
        <taxon>Actinomycetes</taxon>
        <taxon>Kitasatosporales</taxon>
        <taxon>Streptomycetaceae</taxon>
        <taxon>Streptomyces</taxon>
    </lineage>
</organism>
<protein>
    <submittedName>
        <fullName evidence="2">DUF4097 family beta strand repeat-containing protein</fullName>
    </submittedName>
</protein>
<comment type="caution">
    <text evidence="2">The sequence shown here is derived from an EMBL/GenBank/DDBJ whole genome shotgun (WGS) entry which is preliminary data.</text>
</comment>
<dbReference type="Pfam" id="PF13349">
    <property type="entry name" value="DUF4097"/>
    <property type="match status" value="1"/>
</dbReference>
<accession>A0ABU2RXR4</accession>
<name>A0ABU2RXR4_9ACTN</name>
<evidence type="ECO:0000259" key="1">
    <source>
        <dbReference type="Pfam" id="PF13349"/>
    </source>
</evidence>
<evidence type="ECO:0000313" key="2">
    <source>
        <dbReference type="EMBL" id="MDT0441549.1"/>
    </source>
</evidence>
<feature type="domain" description="DUF4097" evidence="1">
    <location>
        <begin position="121"/>
        <end position="188"/>
    </location>
</feature>
<dbReference type="Proteomes" id="UP001183615">
    <property type="component" value="Unassembled WGS sequence"/>
</dbReference>
<sequence>MAGKSEWSVTEAQTLTFGDRQIDEVEVRIVNGAVNVVGTDDAAPRIEISEISGPPLVVRLDGGRLTVAYDDLPWHNFLKWLDRKGWRRTAVVSVSVPSHSRLSVGVVGASAVISGIAGRTDVRGVSGSTTLVGLSGRMRADTVSGDIEAQALSGKLTFNSVSGNLTVIDSAGPGLKADSVSGDMVVDLADSDRPADIRLNTVSGEVAVRLPHPASARVSASTASGAVSSAFPELSVCGTWGAKQLAGTLGSGSGAVHCSTVSGAIALLRRPPAEFDTAASSTLRKDV</sequence>
<dbReference type="RefSeq" id="WP_311615406.1">
    <property type="nucleotide sequence ID" value="NZ_JAVREV010000001.1"/>
</dbReference>
<dbReference type="EMBL" id="JAVREV010000001">
    <property type="protein sequence ID" value="MDT0441549.1"/>
    <property type="molecule type" value="Genomic_DNA"/>
</dbReference>
<evidence type="ECO:0000313" key="3">
    <source>
        <dbReference type="Proteomes" id="UP001183615"/>
    </source>
</evidence>
<reference evidence="3" key="1">
    <citation type="submission" date="2023-07" db="EMBL/GenBank/DDBJ databases">
        <title>30 novel species of actinomycetes from the DSMZ collection.</title>
        <authorList>
            <person name="Nouioui I."/>
        </authorList>
    </citation>
    <scope>NUCLEOTIDE SEQUENCE [LARGE SCALE GENOMIC DNA]</scope>
    <source>
        <strain evidence="3">DSM 41886</strain>
    </source>
</reference>
<keyword evidence="3" id="KW-1185">Reference proteome</keyword>